<feature type="signal peptide" evidence="7">
    <location>
        <begin position="1"/>
        <end position="21"/>
    </location>
</feature>
<keyword evidence="4" id="KW-0378">Hydrolase</keyword>
<keyword evidence="9" id="KW-1185">Reference proteome</keyword>
<evidence type="ECO:0000256" key="7">
    <source>
        <dbReference type="SAM" id="SignalP"/>
    </source>
</evidence>
<evidence type="ECO:0000256" key="1">
    <source>
        <dbReference type="ARBA" id="ARBA00022722"/>
    </source>
</evidence>
<feature type="chain" id="PRO_5046161022" description="S1/P1 Nuclease" evidence="7">
    <location>
        <begin position="22"/>
        <end position="262"/>
    </location>
</feature>
<evidence type="ECO:0000256" key="5">
    <source>
        <dbReference type="ARBA" id="ARBA00023157"/>
    </source>
</evidence>
<evidence type="ECO:0008006" key="10">
    <source>
        <dbReference type="Google" id="ProtNLM"/>
    </source>
</evidence>
<dbReference type="Pfam" id="PF02265">
    <property type="entry name" value="S1-P1_nuclease"/>
    <property type="match status" value="1"/>
</dbReference>
<evidence type="ECO:0000256" key="3">
    <source>
        <dbReference type="ARBA" id="ARBA00022759"/>
    </source>
</evidence>
<keyword evidence="6" id="KW-0325">Glycoprotein</keyword>
<dbReference type="CDD" id="cd11010">
    <property type="entry name" value="S1-P1_nuclease"/>
    <property type="match status" value="1"/>
</dbReference>
<protein>
    <recommendedName>
        <fullName evidence="10">S1/P1 Nuclease</fullName>
    </recommendedName>
</protein>
<organism evidence="8 9">
    <name type="scientific">Moheibacter stercoris</name>
    <dbReference type="NCBI Taxonomy" id="1628251"/>
    <lineage>
        <taxon>Bacteria</taxon>
        <taxon>Pseudomonadati</taxon>
        <taxon>Bacteroidota</taxon>
        <taxon>Flavobacteriia</taxon>
        <taxon>Flavobacteriales</taxon>
        <taxon>Weeksellaceae</taxon>
        <taxon>Moheibacter</taxon>
    </lineage>
</organism>
<evidence type="ECO:0000313" key="9">
    <source>
        <dbReference type="Proteomes" id="UP001549146"/>
    </source>
</evidence>
<keyword evidence="3" id="KW-0255">Endonuclease</keyword>
<proteinExistence type="predicted"/>
<dbReference type="PANTHER" id="PTHR33146">
    <property type="entry name" value="ENDONUCLEASE 4"/>
    <property type="match status" value="1"/>
</dbReference>
<accession>A0ABV2LV75</accession>
<keyword evidence="2" id="KW-0479">Metal-binding</keyword>
<sequence>MNFIKSLVVFVAILTSSVASAWGTTGHRVIAEIAENHLTGKAKRNIKKLVGNQPLAYWSNWADFIKSNPDWKMADTWHFVNFEAGMDRTAFDQSLENSTDQNLYKRTKLIIEDLKNHKQNSLQKNQENLYFLLHLVADGHQPFHIGRQEDLGGNKIEVEWFRKKTNIHAVWDSDLIEFQNYSYTEYVEVLDFRDKKYNKLLVEGSLEDWLYDSYLKTEHLYSTVKPGDQLWFKYNYDHVAILEEQLLKAGLRLAKVLNEVFG</sequence>
<keyword evidence="7" id="KW-0732">Signal</keyword>
<dbReference type="Proteomes" id="UP001549146">
    <property type="component" value="Unassembled WGS sequence"/>
</dbReference>
<dbReference type="RefSeq" id="WP_354507729.1">
    <property type="nucleotide sequence ID" value="NZ_JBEPMO010000004.1"/>
</dbReference>
<keyword evidence="5" id="KW-1015">Disulfide bond</keyword>
<evidence type="ECO:0000256" key="4">
    <source>
        <dbReference type="ARBA" id="ARBA00022801"/>
    </source>
</evidence>
<dbReference type="PANTHER" id="PTHR33146:SF26">
    <property type="entry name" value="ENDONUCLEASE 4"/>
    <property type="match status" value="1"/>
</dbReference>
<dbReference type="InterPro" id="IPR008947">
    <property type="entry name" value="PLipase_C/P1_nuclease_dom_sf"/>
</dbReference>
<dbReference type="InterPro" id="IPR003154">
    <property type="entry name" value="S1/P1nuclease"/>
</dbReference>
<reference evidence="8 9" key="1">
    <citation type="submission" date="2024-06" db="EMBL/GenBank/DDBJ databases">
        <title>Genomic Encyclopedia of Type Strains, Phase IV (KMG-IV): sequencing the most valuable type-strain genomes for metagenomic binning, comparative biology and taxonomic classification.</title>
        <authorList>
            <person name="Goeker M."/>
        </authorList>
    </citation>
    <scope>NUCLEOTIDE SEQUENCE [LARGE SCALE GENOMIC DNA]</scope>
    <source>
        <strain evidence="8 9">DSM 29388</strain>
    </source>
</reference>
<name>A0ABV2LV75_9FLAO</name>
<dbReference type="Gene3D" id="1.10.575.10">
    <property type="entry name" value="P1 Nuclease"/>
    <property type="match status" value="1"/>
</dbReference>
<comment type="caution">
    <text evidence="8">The sequence shown here is derived from an EMBL/GenBank/DDBJ whole genome shotgun (WGS) entry which is preliminary data.</text>
</comment>
<evidence type="ECO:0000313" key="8">
    <source>
        <dbReference type="EMBL" id="MET3731447.1"/>
    </source>
</evidence>
<evidence type="ECO:0000256" key="2">
    <source>
        <dbReference type="ARBA" id="ARBA00022723"/>
    </source>
</evidence>
<dbReference type="SUPFAM" id="SSF48537">
    <property type="entry name" value="Phospholipase C/P1 nuclease"/>
    <property type="match status" value="1"/>
</dbReference>
<dbReference type="EMBL" id="JBEPMO010000004">
    <property type="protein sequence ID" value="MET3731447.1"/>
    <property type="molecule type" value="Genomic_DNA"/>
</dbReference>
<evidence type="ECO:0000256" key="6">
    <source>
        <dbReference type="ARBA" id="ARBA00023180"/>
    </source>
</evidence>
<keyword evidence="1" id="KW-0540">Nuclease</keyword>
<gene>
    <name evidence="8" type="ORF">ABID46_001016</name>
</gene>